<sequence length="291" mass="32588">MPRFNPGDSGLLVERWNQFLKDNNFAHGEKQFDRESEKGTRSFQTAFNKKANASILTVDGIVGNMTLGCGLAFDITDDFDARLVAKLWGYSYPDIAPQTKSPLSQEQMHEVFGRIEAKPAGEPGNMERLIITNGWEAKHLQSVALPQLKGIAGGQPKVPFHEKLAYQLTTLWSAWETTGLLPDVKSFEGTFSRRYKRGSTHELSNHCWATAFDINYSANKLNAFPATPDEIGCVYRLVPVAQEFGAYWGGFYRGRLDGMHFEFTRIMGSDEVDAALERVVKAAGTGVRRRR</sequence>
<dbReference type="Proteomes" id="UP000494117">
    <property type="component" value="Unassembled WGS sequence"/>
</dbReference>
<feature type="domain" description="Peptidase M15C" evidence="1">
    <location>
        <begin position="198"/>
        <end position="262"/>
    </location>
</feature>
<dbReference type="InterPro" id="IPR039561">
    <property type="entry name" value="Peptidase_M15C"/>
</dbReference>
<dbReference type="SUPFAM" id="SSF55166">
    <property type="entry name" value="Hedgehog/DD-peptidase"/>
    <property type="match status" value="1"/>
</dbReference>
<evidence type="ECO:0000259" key="1">
    <source>
        <dbReference type="Pfam" id="PF13539"/>
    </source>
</evidence>
<dbReference type="InterPro" id="IPR036366">
    <property type="entry name" value="PGBDSf"/>
</dbReference>
<proteinExistence type="predicted"/>
<dbReference type="Pfam" id="PF13539">
    <property type="entry name" value="Peptidase_M15_4"/>
    <property type="match status" value="1"/>
</dbReference>
<dbReference type="Gene3D" id="1.10.101.10">
    <property type="entry name" value="PGBD-like superfamily/PGBD"/>
    <property type="match status" value="1"/>
</dbReference>
<protein>
    <recommendedName>
        <fullName evidence="1">Peptidase M15C domain-containing protein</fullName>
    </recommendedName>
</protein>
<dbReference type="EMBL" id="CADILG010000023">
    <property type="protein sequence ID" value="CAB3881163.1"/>
    <property type="molecule type" value="Genomic_DNA"/>
</dbReference>
<organism evidence="2 3">
    <name type="scientific">Achromobacter anxifer</name>
    <dbReference type="NCBI Taxonomy" id="1287737"/>
    <lineage>
        <taxon>Bacteria</taxon>
        <taxon>Pseudomonadati</taxon>
        <taxon>Pseudomonadota</taxon>
        <taxon>Betaproteobacteria</taxon>
        <taxon>Burkholderiales</taxon>
        <taxon>Alcaligenaceae</taxon>
        <taxon>Achromobacter</taxon>
    </lineage>
</organism>
<dbReference type="RefSeq" id="WP_175208049.1">
    <property type="nucleotide sequence ID" value="NZ_CADILG010000023.1"/>
</dbReference>
<dbReference type="AlphaFoldDB" id="A0A6S7DFC0"/>
<gene>
    <name evidence="2" type="ORF">LMG26858_03235</name>
</gene>
<dbReference type="Gene3D" id="3.30.1380.10">
    <property type="match status" value="1"/>
</dbReference>
<evidence type="ECO:0000313" key="2">
    <source>
        <dbReference type="EMBL" id="CAB3881163.1"/>
    </source>
</evidence>
<dbReference type="GO" id="GO:0008233">
    <property type="term" value="F:peptidase activity"/>
    <property type="evidence" value="ECO:0007669"/>
    <property type="project" value="InterPro"/>
</dbReference>
<name>A0A6S7DFC0_9BURK</name>
<keyword evidence="3" id="KW-1185">Reference proteome</keyword>
<reference evidence="2 3" key="1">
    <citation type="submission" date="2020-04" db="EMBL/GenBank/DDBJ databases">
        <authorList>
            <person name="De Canck E."/>
        </authorList>
    </citation>
    <scope>NUCLEOTIDE SEQUENCE [LARGE SCALE GENOMIC DNA]</scope>
    <source>
        <strain evidence="2 3">LMG 26858</strain>
    </source>
</reference>
<accession>A0A6S7DFC0</accession>
<dbReference type="InterPro" id="IPR009045">
    <property type="entry name" value="Zn_M74/Hedgehog-like"/>
</dbReference>
<evidence type="ECO:0000313" key="3">
    <source>
        <dbReference type="Proteomes" id="UP000494117"/>
    </source>
</evidence>